<name>A0ABT8IVQ2_9MICO</name>
<feature type="domain" description="N-acetyltransferase" evidence="3">
    <location>
        <begin position="115"/>
        <end position="252"/>
    </location>
</feature>
<dbReference type="SUPFAM" id="SSF55729">
    <property type="entry name" value="Acyl-CoA N-acyltransferases (Nat)"/>
    <property type="match status" value="1"/>
</dbReference>
<dbReference type="PROSITE" id="PS51186">
    <property type="entry name" value="GNAT"/>
    <property type="match status" value="1"/>
</dbReference>
<dbReference type="PANTHER" id="PTHR43420">
    <property type="entry name" value="ACETYLTRANSFERASE"/>
    <property type="match status" value="1"/>
</dbReference>
<dbReference type="EC" id="2.3.1.-" evidence="4"/>
<reference evidence="4" key="1">
    <citation type="submission" date="2023-03" db="EMBL/GenBank/DDBJ databases">
        <title>MT1 and MT2 Draft Genomes of Novel Species.</title>
        <authorList>
            <person name="Venkateswaran K."/>
        </authorList>
    </citation>
    <scope>NUCLEOTIDE SEQUENCE</scope>
    <source>
        <strain evidence="4">F6_8S_P_1A</strain>
    </source>
</reference>
<dbReference type="EMBL" id="JAROCB010000002">
    <property type="protein sequence ID" value="MDN4596903.1"/>
    <property type="molecule type" value="Genomic_DNA"/>
</dbReference>
<keyword evidence="1 4" id="KW-0808">Transferase</keyword>
<gene>
    <name evidence="4" type="ORF">P5G59_07115</name>
</gene>
<accession>A0ABT8IVQ2</accession>
<evidence type="ECO:0000313" key="5">
    <source>
        <dbReference type="Proteomes" id="UP001174210"/>
    </source>
</evidence>
<dbReference type="InterPro" id="IPR016181">
    <property type="entry name" value="Acyl_CoA_acyltransferase"/>
</dbReference>
<dbReference type="Gene3D" id="3.40.630.30">
    <property type="match status" value="1"/>
</dbReference>
<dbReference type="RefSeq" id="WP_301217375.1">
    <property type="nucleotide sequence ID" value="NZ_JAROCB010000002.1"/>
</dbReference>
<evidence type="ECO:0000259" key="3">
    <source>
        <dbReference type="PROSITE" id="PS51186"/>
    </source>
</evidence>
<evidence type="ECO:0000256" key="1">
    <source>
        <dbReference type="ARBA" id="ARBA00022679"/>
    </source>
</evidence>
<protein>
    <submittedName>
        <fullName evidence="4">GNAT family N-acetyltransferase</fullName>
        <ecNumber evidence="4">2.3.1.-</ecNumber>
    </submittedName>
</protein>
<dbReference type="InterPro" id="IPR056935">
    <property type="entry name" value="Rv0428c-like_C"/>
</dbReference>
<dbReference type="GO" id="GO:0016746">
    <property type="term" value="F:acyltransferase activity"/>
    <property type="evidence" value="ECO:0007669"/>
    <property type="project" value="UniProtKB-KW"/>
</dbReference>
<dbReference type="InterPro" id="IPR000182">
    <property type="entry name" value="GNAT_dom"/>
</dbReference>
<sequence>MPQPDAATLDRLADRGWPALEREPLGAWTLRAASGVTNRANSVLTAGPVADPGAAVDAAERWYADRSLPAVFQVSPASPAGLGALLAARGYRQHSQTDVLVADRAELPPVDAHGIRIDDEPGEGWIDTWWSVDGRGGEAERAVAARILTGGPALYASAGDPAAPDAVARLALVGGWGGLYAVATRPEARRRGLARALAGALATAAAGHGVDRLWLQVLAGNAAAHALYASLGFRRASGYAYWSPSSLGRNTP</sequence>
<keyword evidence="2 4" id="KW-0012">Acyltransferase</keyword>
<dbReference type="Pfam" id="PF24553">
    <property type="entry name" value="Rv0428c_C"/>
    <property type="match status" value="1"/>
</dbReference>
<evidence type="ECO:0000313" key="4">
    <source>
        <dbReference type="EMBL" id="MDN4596903.1"/>
    </source>
</evidence>
<organism evidence="4 5">
    <name type="scientific">Leifsonia virtsii</name>
    <dbReference type="NCBI Taxonomy" id="3035915"/>
    <lineage>
        <taxon>Bacteria</taxon>
        <taxon>Bacillati</taxon>
        <taxon>Actinomycetota</taxon>
        <taxon>Actinomycetes</taxon>
        <taxon>Micrococcales</taxon>
        <taxon>Microbacteriaceae</taxon>
        <taxon>Leifsonia</taxon>
    </lineage>
</organism>
<dbReference type="Proteomes" id="UP001174210">
    <property type="component" value="Unassembled WGS sequence"/>
</dbReference>
<evidence type="ECO:0000256" key="2">
    <source>
        <dbReference type="ARBA" id="ARBA00023315"/>
    </source>
</evidence>
<proteinExistence type="predicted"/>
<dbReference type="PANTHER" id="PTHR43420:SF12">
    <property type="entry name" value="N-ACETYLTRANSFERASE DOMAIN-CONTAINING PROTEIN"/>
    <property type="match status" value="1"/>
</dbReference>
<dbReference type="InterPro" id="IPR050680">
    <property type="entry name" value="YpeA/RimI_acetyltransf"/>
</dbReference>
<comment type="caution">
    <text evidence="4">The sequence shown here is derived from an EMBL/GenBank/DDBJ whole genome shotgun (WGS) entry which is preliminary data.</text>
</comment>
<keyword evidence="5" id="KW-1185">Reference proteome</keyword>